<organism evidence="3 4">
    <name type="scientific">Aquimarina atlantica</name>
    <dbReference type="NCBI Taxonomy" id="1317122"/>
    <lineage>
        <taxon>Bacteria</taxon>
        <taxon>Pseudomonadati</taxon>
        <taxon>Bacteroidota</taxon>
        <taxon>Flavobacteriia</taxon>
        <taxon>Flavobacteriales</taxon>
        <taxon>Flavobacteriaceae</taxon>
        <taxon>Aquimarina</taxon>
    </lineage>
</organism>
<dbReference type="eggNOG" id="COG5295">
    <property type="taxonomic scope" value="Bacteria"/>
</dbReference>
<dbReference type="AlphaFoldDB" id="A0A023BQT4"/>
<accession>A0A023BQT4</accession>
<dbReference type="EMBL" id="AQRA01000008">
    <property type="protein sequence ID" value="EZH72356.1"/>
    <property type="molecule type" value="Genomic_DNA"/>
</dbReference>
<evidence type="ECO:0008006" key="5">
    <source>
        <dbReference type="Google" id="ProtNLM"/>
    </source>
</evidence>
<evidence type="ECO:0000313" key="3">
    <source>
        <dbReference type="EMBL" id="EZH72356.1"/>
    </source>
</evidence>
<reference evidence="3 4" key="1">
    <citation type="submission" date="2014-04" db="EMBL/GenBank/DDBJ databases">
        <title>Aquimarina sp. 22II-S11-z7 Genome Sequencing.</title>
        <authorList>
            <person name="Lai Q."/>
        </authorList>
    </citation>
    <scope>NUCLEOTIDE SEQUENCE [LARGE SCALE GENOMIC DNA]</scope>
    <source>
        <strain evidence="3 4">22II-S11-z7</strain>
    </source>
</reference>
<keyword evidence="4" id="KW-1185">Reference proteome</keyword>
<keyword evidence="1" id="KW-0175">Coiled coil</keyword>
<dbReference type="OrthoDB" id="767035at2"/>
<feature type="chain" id="PRO_5005404186" description="Peptidase S74 domain-containing protein" evidence="2">
    <location>
        <begin position="20"/>
        <end position="267"/>
    </location>
</feature>
<protein>
    <recommendedName>
        <fullName evidence="5">Peptidase S74 domain-containing protein</fullName>
    </recommendedName>
</protein>
<evidence type="ECO:0000256" key="1">
    <source>
        <dbReference type="SAM" id="Coils"/>
    </source>
</evidence>
<gene>
    <name evidence="3" type="ORF">ATO12_23170</name>
</gene>
<keyword evidence="2" id="KW-0732">Signal</keyword>
<feature type="coiled-coil region" evidence="1">
    <location>
        <begin position="236"/>
        <end position="266"/>
    </location>
</feature>
<dbReference type="STRING" id="1317122.ATO12_23170"/>
<comment type="caution">
    <text evidence="3">The sequence shown here is derived from an EMBL/GenBank/DDBJ whole genome shotgun (WGS) entry which is preliminary data.</text>
</comment>
<sequence>MKKTIFTLVLATICLTSNAQDVTSFLNIKRTASASNTALLGYTDPNWTGTLFWNKIGDVRIRSIDSEFHFDRNGNFGIGTASPDRKLSIVSAQSSYLNLKTNNGHELLIGADTNGGIISTMSNHDLSIRAGSNSTKMTVKANGNIGIGTINPDMKLTVKGNIHANEVKIDLNVPAPDYVFKSDYNLRSIEEVEAFIKKNSHLPEIPSAKEFEQNGVMQAEMDMNLLKKIEELTLYTIQQQKEIEELKLQNKKLVELQERLEKLESEK</sequence>
<proteinExistence type="predicted"/>
<evidence type="ECO:0000256" key="2">
    <source>
        <dbReference type="SAM" id="SignalP"/>
    </source>
</evidence>
<evidence type="ECO:0000313" key="4">
    <source>
        <dbReference type="Proteomes" id="UP000023541"/>
    </source>
</evidence>
<name>A0A023BQT4_9FLAO</name>
<dbReference type="Proteomes" id="UP000023541">
    <property type="component" value="Unassembled WGS sequence"/>
</dbReference>
<feature type="signal peptide" evidence="2">
    <location>
        <begin position="1"/>
        <end position="19"/>
    </location>
</feature>
<dbReference type="RefSeq" id="WP_051575941.1">
    <property type="nucleotide sequence ID" value="NZ_AQRA01000008.1"/>
</dbReference>